<dbReference type="Gene3D" id="3.40.50.720">
    <property type="entry name" value="NAD(P)-binding Rossmann-like Domain"/>
    <property type="match status" value="1"/>
</dbReference>
<dbReference type="InterPro" id="IPR008030">
    <property type="entry name" value="NmrA-like"/>
</dbReference>
<name>A0AAD5K3F9_9FUNG</name>
<dbReference type="EMBL" id="JAIXMP010000026">
    <property type="protein sequence ID" value="KAI9253430.1"/>
    <property type="molecule type" value="Genomic_DNA"/>
</dbReference>
<feature type="domain" description="NmrA-like" evidence="1">
    <location>
        <begin position="5"/>
        <end position="270"/>
    </location>
</feature>
<dbReference type="Gene3D" id="3.90.25.10">
    <property type="entry name" value="UDP-galactose 4-epimerase, domain 1"/>
    <property type="match status" value="1"/>
</dbReference>
<evidence type="ECO:0000313" key="2">
    <source>
        <dbReference type="EMBL" id="KAI9253430.1"/>
    </source>
</evidence>
<dbReference type="Proteomes" id="UP001209540">
    <property type="component" value="Unassembled WGS sequence"/>
</dbReference>
<protein>
    <recommendedName>
        <fullName evidence="1">NmrA-like domain-containing protein</fullName>
    </recommendedName>
</protein>
<evidence type="ECO:0000313" key="3">
    <source>
        <dbReference type="Proteomes" id="UP001209540"/>
    </source>
</evidence>
<organism evidence="2 3">
    <name type="scientific">Phascolomyces articulosus</name>
    <dbReference type="NCBI Taxonomy" id="60185"/>
    <lineage>
        <taxon>Eukaryota</taxon>
        <taxon>Fungi</taxon>
        <taxon>Fungi incertae sedis</taxon>
        <taxon>Mucoromycota</taxon>
        <taxon>Mucoromycotina</taxon>
        <taxon>Mucoromycetes</taxon>
        <taxon>Mucorales</taxon>
        <taxon>Lichtheimiaceae</taxon>
        <taxon>Phascolomyces</taxon>
    </lineage>
</organism>
<dbReference type="AlphaFoldDB" id="A0AAD5K3F9"/>
<dbReference type="InterPro" id="IPR036291">
    <property type="entry name" value="NAD(P)-bd_dom_sf"/>
</dbReference>
<dbReference type="SUPFAM" id="SSF51735">
    <property type="entry name" value="NAD(P)-binding Rossmann-fold domains"/>
    <property type="match status" value="1"/>
</dbReference>
<dbReference type="Pfam" id="PF05368">
    <property type="entry name" value="NmrA"/>
    <property type="match status" value="1"/>
</dbReference>
<dbReference type="PANTHER" id="PTHR43162">
    <property type="match status" value="1"/>
</dbReference>
<comment type="caution">
    <text evidence="2">The sequence shown here is derived from an EMBL/GenBank/DDBJ whole genome shotgun (WGS) entry which is preliminary data.</text>
</comment>
<reference evidence="2" key="1">
    <citation type="journal article" date="2022" name="IScience">
        <title>Evolution of zygomycete secretomes and the origins of terrestrial fungal ecologies.</title>
        <authorList>
            <person name="Chang Y."/>
            <person name="Wang Y."/>
            <person name="Mondo S."/>
            <person name="Ahrendt S."/>
            <person name="Andreopoulos W."/>
            <person name="Barry K."/>
            <person name="Beard J."/>
            <person name="Benny G.L."/>
            <person name="Blankenship S."/>
            <person name="Bonito G."/>
            <person name="Cuomo C."/>
            <person name="Desiro A."/>
            <person name="Gervers K.A."/>
            <person name="Hundley H."/>
            <person name="Kuo A."/>
            <person name="LaButti K."/>
            <person name="Lang B.F."/>
            <person name="Lipzen A."/>
            <person name="O'Donnell K."/>
            <person name="Pangilinan J."/>
            <person name="Reynolds N."/>
            <person name="Sandor L."/>
            <person name="Smith M.E."/>
            <person name="Tsang A."/>
            <person name="Grigoriev I.V."/>
            <person name="Stajich J.E."/>
            <person name="Spatafora J.W."/>
        </authorList>
    </citation>
    <scope>NUCLEOTIDE SEQUENCE</scope>
    <source>
        <strain evidence="2">RSA 2281</strain>
    </source>
</reference>
<dbReference type="InterPro" id="IPR051604">
    <property type="entry name" value="Ergot_Alk_Oxidoreductase"/>
</dbReference>
<dbReference type="PANTHER" id="PTHR43162:SF1">
    <property type="entry name" value="PRESTALK A DIFFERENTIATION PROTEIN A"/>
    <property type="match status" value="1"/>
</dbReference>
<accession>A0AAD5K3F9</accession>
<evidence type="ECO:0000259" key="1">
    <source>
        <dbReference type="Pfam" id="PF05368"/>
    </source>
</evidence>
<keyword evidence="3" id="KW-1185">Reference proteome</keyword>
<proteinExistence type="predicted"/>
<sequence length="298" mass="33270">MVYEDKIYIIGSTGNIGQPLVRKLLSNSKVSLTLYVRTPAKVQQLFGEHPDGKISIVQGDYYDQKPFVETIAGHTRLFILLQLPDFNDYKRIGRDFAEKAYAAGVKQVVLNAGSSSSLPWRYPFYSSVPVEEAILSITDRKAFVTLRPALFMSNQLAPGDAADTVKSINSIVGIRDPDEKTPWVSPNDIGELAANVLQEPIEKHGDAVYEIISDPKTPKEQADILSRVLGKDINYVQITEEQFYETLTKQAGIPHGVAFLLLQLNKYIANKTIGLSVLLGRQPETLEGWIKQNKKFFL</sequence>
<reference evidence="2" key="2">
    <citation type="submission" date="2023-02" db="EMBL/GenBank/DDBJ databases">
        <authorList>
            <consortium name="DOE Joint Genome Institute"/>
            <person name="Mondo S.J."/>
            <person name="Chang Y."/>
            <person name="Wang Y."/>
            <person name="Ahrendt S."/>
            <person name="Andreopoulos W."/>
            <person name="Barry K."/>
            <person name="Beard J."/>
            <person name="Benny G.L."/>
            <person name="Blankenship S."/>
            <person name="Bonito G."/>
            <person name="Cuomo C."/>
            <person name="Desiro A."/>
            <person name="Gervers K.A."/>
            <person name="Hundley H."/>
            <person name="Kuo A."/>
            <person name="LaButti K."/>
            <person name="Lang B.F."/>
            <person name="Lipzen A."/>
            <person name="O'Donnell K."/>
            <person name="Pangilinan J."/>
            <person name="Reynolds N."/>
            <person name="Sandor L."/>
            <person name="Smith M.W."/>
            <person name="Tsang A."/>
            <person name="Grigoriev I.V."/>
            <person name="Stajich J.E."/>
            <person name="Spatafora J.W."/>
        </authorList>
    </citation>
    <scope>NUCLEOTIDE SEQUENCE</scope>
    <source>
        <strain evidence="2">RSA 2281</strain>
    </source>
</reference>
<gene>
    <name evidence="2" type="ORF">BDA99DRAFT_468240</name>
</gene>